<keyword evidence="4 7" id="KW-0812">Transmembrane</keyword>
<evidence type="ECO:0000256" key="2">
    <source>
        <dbReference type="ARBA" id="ARBA00007362"/>
    </source>
</evidence>
<dbReference type="SUPFAM" id="SSF103481">
    <property type="entry name" value="Multidrug resistance efflux transporter EmrE"/>
    <property type="match status" value="2"/>
</dbReference>
<evidence type="ECO:0000313" key="10">
    <source>
        <dbReference type="Proteomes" id="UP000633619"/>
    </source>
</evidence>
<dbReference type="GO" id="GO:0005886">
    <property type="term" value="C:plasma membrane"/>
    <property type="evidence" value="ECO:0007669"/>
    <property type="project" value="UniProtKB-SubCell"/>
</dbReference>
<evidence type="ECO:0000256" key="6">
    <source>
        <dbReference type="ARBA" id="ARBA00023136"/>
    </source>
</evidence>
<evidence type="ECO:0000256" key="3">
    <source>
        <dbReference type="ARBA" id="ARBA00022475"/>
    </source>
</evidence>
<keyword evidence="5 7" id="KW-1133">Transmembrane helix</keyword>
<feature type="transmembrane region" description="Helical" evidence="7">
    <location>
        <begin position="179"/>
        <end position="200"/>
    </location>
</feature>
<feature type="transmembrane region" description="Helical" evidence="7">
    <location>
        <begin position="269"/>
        <end position="287"/>
    </location>
</feature>
<dbReference type="InterPro" id="IPR000620">
    <property type="entry name" value="EamA_dom"/>
</dbReference>
<dbReference type="AlphaFoldDB" id="A0A8I1DCG7"/>
<dbReference type="Proteomes" id="UP000633619">
    <property type="component" value="Unassembled WGS sequence"/>
</dbReference>
<keyword evidence="3" id="KW-1003">Cell membrane</keyword>
<feature type="domain" description="EamA" evidence="8">
    <location>
        <begin position="150"/>
        <end position="286"/>
    </location>
</feature>
<dbReference type="InterPro" id="IPR037185">
    <property type="entry name" value="EmrE-like"/>
</dbReference>
<comment type="subcellular location">
    <subcellularLocation>
        <location evidence="1">Cell membrane</location>
        <topology evidence="1">Multi-pass membrane protein</topology>
    </subcellularLocation>
</comment>
<feature type="transmembrane region" description="Helical" evidence="7">
    <location>
        <begin position="35"/>
        <end position="56"/>
    </location>
</feature>
<gene>
    <name evidence="9" type="ORF">I8U20_09075</name>
</gene>
<sequence>MRNWWLGSIYLSAAASIWGGMYVVSKMVLYAMPPWVLSEMCFVISLCVVGVWAFLAREWKIARRDVKEMALLGLIGYTYSIGMQFVGTDLSGAASGALITSAFPAFISVFTWSTLREKTNLRQGTALAITIVGIFIVIGLPFENFTSFAGHLFLFSAAITWAMYTVFHRGLALKYSSLAVTFWANLFGVIFTFPISWWEWHAKGVAWPTDRGIWLGILYLGIISVALAFYLWNKGFEYIDTSVGSPVFIFQPVVGMLLGVWLLNEKLTWNFYPGAFLIITGVVLLSMDKTKKETTKTAP</sequence>
<keyword evidence="6 7" id="KW-0472">Membrane</keyword>
<accession>A0A8I1DCG7</accession>
<organism evidence="9 10">
    <name type="scientific">Thermoactinomyces intermedius</name>
    <dbReference type="NCBI Taxonomy" id="2024"/>
    <lineage>
        <taxon>Bacteria</taxon>
        <taxon>Bacillati</taxon>
        <taxon>Bacillota</taxon>
        <taxon>Bacilli</taxon>
        <taxon>Bacillales</taxon>
        <taxon>Thermoactinomycetaceae</taxon>
        <taxon>Thermoactinomyces</taxon>
    </lineage>
</organism>
<feature type="transmembrane region" description="Helical" evidence="7">
    <location>
        <begin position="93"/>
        <end position="112"/>
    </location>
</feature>
<protein>
    <submittedName>
        <fullName evidence="9">DMT family transporter</fullName>
    </submittedName>
</protein>
<dbReference type="InterPro" id="IPR050638">
    <property type="entry name" value="AA-Vitamin_Transporters"/>
</dbReference>
<feature type="transmembrane region" description="Helical" evidence="7">
    <location>
        <begin position="148"/>
        <end position="167"/>
    </location>
</feature>
<evidence type="ECO:0000259" key="8">
    <source>
        <dbReference type="Pfam" id="PF00892"/>
    </source>
</evidence>
<feature type="transmembrane region" description="Helical" evidence="7">
    <location>
        <begin position="124"/>
        <end position="142"/>
    </location>
</feature>
<dbReference type="Gene3D" id="1.10.3730.20">
    <property type="match status" value="1"/>
</dbReference>
<feature type="domain" description="EamA" evidence="8">
    <location>
        <begin position="6"/>
        <end position="138"/>
    </location>
</feature>
<dbReference type="RefSeq" id="WP_181732140.1">
    <property type="nucleotide sequence ID" value="NZ_JACEIR010000005.1"/>
</dbReference>
<evidence type="ECO:0000256" key="1">
    <source>
        <dbReference type="ARBA" id="ARBA00004651"/>
    </source>
</evidence>
<proteinExistence type="inferred from homology"/>
<dbReference type="PANTHER" id="PTHR32322">
    <property type="entry name" value="INNER MEMBRANE TRANSPORTER"/>
    <property type="match status" value="1"/>
</dbReference>
<comment type="caution">
    <text evidence="9">The sequence shown here is derived from an EMBL/GenBank/DDBJ whole genome shotgun (WGS) entry which is preliminary data.</text>
</comment>
<evidence type="ECO:0000256" key="5">
    <source>
        <dbReference type="ARBA" id="ARBA00022989"/>
    </source>
</evidence>
<name>A0A8I1DCG7_THEIN</name>
<feature type="transmembrane region" description="Helical" evidence="7">
    <location>
        <begin position="243"/>
        <end position="263"/>
    </location>
</feature>
<dbReference type="Pfam" id="PF00892">
    <property type="entry name" value="EamA"/>
    <property type="match status" value="2"/>
</dbReference>
<dbReference type="PANTHER" id="PTHR32322:SF18">
    <property type="entry name" value="S-ADENOSYLMETHIONINE_S-ADENOSYLHOMOCYSTEINE TRANSPORTER"/>
    <property type="match status" value="1"/>
</dbReference>
<feature type="transmembrane region" description="Helical" evidence="7">
    <location>
        <begin position="68"/>
        <end position="87"/>
    </location>
</feature>
<evidence type="ECO:0000256" key="4">
    <source>
        <dbReference type="ARBA" id="ARBA00022692"/>
    </source>
</evidence>
<reference evidence="9 10" key="1">
    <citation type="submission" date="2020-12" db="EMBL/GenBank/DDBJ databases">
        <title>WGS of Thermoactinomyces spp.</title>
        <authorList>
            <person name="Cheng K."/>
        </authorList>
    </citation>
    <scope>NUCLEOTIDE SEQUENCE [LARGE SCALE GENOMIC DNA]</scope>
    <source>
        <strain evidence="10">CICC 10671\DSM 43846</strain>
    </source>
</reference>
<feature type="transmembrane region" description="Helical" evidence="7">
    <location>
        <begin position="212"/>
        <end position="231"/>
    </location>
</feature>
<keyword evidence="10" id="KW-1185">Reference proteome</keyword>
<evidence type="ECO:0000313" key="9">
    <source>
        <dbReference type="EMBL" id="MBH8595483.1"/>
    </source>
</evidence>
<comment type="similarity">
    <text evidence="2">Belongs to the EamA transporter family.</text>
</comment>
<evidence type="ECO:0000256" key="7">
    <source>
        <dbReference type="SAM" id="Phobius"/>
    </source>
</evidence>
<dbReference type="EMBL" id="JAECVW010000004">
    <property type="protein sequence ID" value="MBH8595483.1"/>
    <property type="molecule type" value="Genomic_DNA"/>
</dbReference>